<dbReference type="Proteomes" id="UP000828390">
    <property type="component" value="Unassembled WGS sequence"/>
</dbReference>
<protein>
    <recommendedName>
        <fullName evidence="4">Secreted protein</fullName>
    </recommendedName>
</protein>
<proteinExistence type="predicted"/>
<keyword evidence="3" id="KW-1185">Reference proteome</keyword>
<name>A0A9D4E9P8_DREPO</name>
<gene>
    <name evidence="2" type="ORF">DPMN_175602</name>
</gene>
<evidence type="ECO:0000313" key="3">
    <source>
        <dbReference type="Proteomes" id="UP000828390"/>
    </source>
</evidence>
<evidence type="ECO:0000256" key="1">
    <source>
        <dbReference type="SAM" id="SignalP"/>
    </source>
</evidence>
<comment type="caution">
    <text evidence="2">The sequence shown here is derived from an EMBL/GenBank/DDBJ whole genome shotgun (WGS) entry which is preliminary data.</text>
</comment>
<dbReference type="AlphaFoldDB" id="A0A9D4E9P8"/>
<accession>A0A9D4E9P8</accession>
<dbReference type="EMBL" id="JAIWYP010000009">
    <property type="protein sequence ID" value="KAH3774227.1"/>
    <property type="molecule type" value="Genomic_DNA"/>
</dbReference>
<evidence type="ECO:0008006" key="4">
    <source>
        <dbReference type="Google" id="ProtNLM"/>
    </source>
</evidence>
<keyword evidence="1" id="KW-0732">Signal</keyword>
<sequence>MKPTETLASFFVFSQTCVLLSALYKDLINGANKQANTKSSSSFTSMSLKLFCYNKYCFLRVFFYTRNTIVPETSQISTFNPHGTLTESDKRMTNVYNVSDLHDKRKQRAGA</sequence>
<reference evidence="2" key="1">
    <citation type="journal article" date="2019" name="bioRxiv">
        <title>The Genome of the Zebra Mussel, Dreissena polymorpha: A Resource for Invasive Species Research.</title>
        <authorList>
            <person name="McCartney M.A."/>
            <person name="Auch B."/>
            <person name="Kono T."/>
            <person name="Mallez S."/>
            <person name="Zhang Y."/>
            <person name="Obille A."/>
            <person name="Becker A."/>
            <person name="Abrahante J.E."/>
            <person name="Garbe J."/>
            <person name="Badalamenti J.P."/>
            <person name="Herman A."/>
            <person name="Mangelson H."/>
            <person name="Liachko I."/>
            <person name="Sullivan S."/>
            <person name="Sone E.D."/>
            <person name="Koren S."/>
            <person name="Silverstein K.A.T."/>
            <person name="Beckman K.B."/>
            <person name="Gohl D.M."/>
        </authorList>
    </citation>
    <scope>NUCLEOTIDE SEQUENCE</scope>
    <source>
        <strain evidence="2">Duluth1</strain>
        <tissue evidence="2">Whole animal</tissue>
    </source>
</reference>
<evidence type="ECO:0000313" key="2">
    <source>
        <dbReference type="EMBL" id="KAH3774227.1"/>
    </source>
</evidence>
<organism evidence="2 3">
    <name type="scientific">Dreissena polymorpha</name>
    <name type="common">Zebra mussel</name>
    <name type="synonym">Mytilus polymorpha</name>
    <dbReference type="NCBI Taxonomy" id="45954"/>
    <lineage>
        <taxon>Eukaryota</taxon>
        <taxon>Metazoa</taxon>
        <taxon>Spiralia</taxon>
        <taxon>Lophotrochozoa</taxon>
        <taxon>Mollusca</taxon>
        <taxon>Bivalvia</taxon>
        <taxon>Autobranchia</taxon>
        <taxon>Heteroconchia</taxon>
        <taxon>Euheterodonta</taxon>
        <taxon>Imparidentia</taxon>
        <taxon>Neoheterodontei</taxon>
        <taxon>Myida</taxon>
        <taxon>Dreissenoidea</taxon>
        <taxon>Dreissenidae</taxon>
        <taxon>Dreissena</taxon>
    </lineage>
</organism>
<reference evidence="2" key="2">
    <citation type="submission" date="2020-11" db="EMBL/GenBank/DDBJ databases">
        <authorList>
            <person name="McCartney M.A."/>
            <person name="Auch B."/>
            <person name="Kono T."/>
            <person name="Mallez S."/>
            <person name="Becker A."/>
            <person name="Gohl D.M."/>
            <person name="Silverstein K.A.T."/>
            <person name="Koren S."/>
            <person name="Bechman K.B."/>
            <person name="Herman A."/>
            <person name="Abrahante J.E."/>
            <person name="Garbe J."/>
        </authorList>
    </citation>
    <scope>NUCLEOTIDE SEQUENCE</scope>
    <source>
        <strain evidence="2">Duluth1</strain>
        <tissue evidence="2">Whole animal</tissue>
    </source>
</reference>
<feature type="chain" id="PRO_5038975886" description="Secreted protein" evidence="1">
    <location>
        <begin position="23"/>
        <end position="111"/>
    </location>
</feature>
<feature type="signal peptide" evidence="1">
    <location>
        <begin position="1"/>
        <end position="22"/>
    </location>
</feature>